<dbReference type="AlphaFoldDB" id="A0AAD1MI62"/>
<keyword evidence="5 6" id="KW-0472">Membrane</keyword>
<evidence type="ECO:0000256" key="2">
    <source>
        <dbReference type="ARBA" id="ARBA00022448"/>
    </source>
</evidence>
<keyword evidence="9" id="KW-1185">Reference proteome</keyword>
<organism evidence="8 9">
    <name type="scientific">Mycolicibacter terrae</name>
    <dbReference type="NCBI Taxonomy" id="1788"/>
    <lineage>
        <taxon>Bacteria</taxon>
        <taxon>Bacillati</taxon>
        <taxon>Actinomycetota</taxon>
        <taxon>Actinomycetes</taxon>
        <taxon>Mycobacteriales</taxon>
        <taxon>Mycobacteriaceae</taxon>
        <taxon>Mycolicibacter</taxon>
    </lineage>
</organism>
<keyword evidence="3 6" id="KW-0812">Transmembrane</keyword>
<evidence type="ECO:0000256" key="1">
    <source>
        <dbReference type="ARBA" id="ARBA00004651"/>
    </source>
</evidence>
<evidence type="ECO:0000256" key="3">
    <source>
        <dbReference type="ARBA" id="ARBA00022692"/>
    </source>
</evidence>
<dbReference type="SUPFAM" id="SSF103473">
    <property type="entry name" value="MFS general substrate transporter"/>
    <property type="match status" value="1"/>
</dbReference>
<feature type="transmembrane region" description="Helical" evidence="6">
    <location>
        <begin position="23"/>
        <end position="46"/>
    </location>
</feature>
<evidence type="ECO:0000313" key="9">
    <source>
        <dbReference type="Proteomes" id="UP000467636"/>
    </source>
</evidence>
<evidence type="ECO:0000256" key="4">
    <source>
        <dbReference type="ARBA" id="ARBA00022989"/>
    </source>
</evidence>
<evidence type="ECO:0000259" key="7">
    <source>
        <dbReference type="PROSITE" id="PS50850"/>
    </source>
</evidence>
<dbReference type="InterPro" id="IPR036259">
    <property type="entry name" value="MFS_trans_sf"/>
</dbReference>
<comment type="subcellular location">
    <subcellularLocation>
        <location evidence="1">Cell membrane</location>
        <topology evidence="1">Multi-pass membrane protein</topology>
    </subcellularLocation>
</comment>
<feature type="transmembrane region" description="Helical" evidence="6">
    <location>
        <begin position="89"/>
        <end position="114"/>
    </location>
</feature>
<name>A0AAD1MI62_9MYCO</name>
<dbReference type="Pfam" id="PF07690">
    <property type="entry name" value="MFS_1"/>
    <property type="match status" value="1"/>
</dbReference>
<dbReference type="InterPro" id="IPR011701">
    <property type="entry name" value="MFS"/>
</dbReference>
<dbReference type="Proteomes" id="UP000467636">
    <property type="component" value="Chromosome"/>
</dbReference>
<reference evidence="8 9" key="1">
    <citation type="journal article" date="2019" name="Emerg. Microbes Infect.">
        <title>Comprehensive subspecies identification of 175 nontuberculous mycobacteria species based on 7547 genomic profiles.</title>
        <authorList>
            <person name="Matsumoto Y."/>
            <person name="Kinjo T."/>
            <person name="Motooka D."/>
            <person name="Nabeya D."/>
            <person name="Jung N."/>
            <person name="Uechi K."/>
            <person name="Horii T."/>
            <person name="Iida T."/>
            <person name="Fujita J."/>
            <person name="Nakamura S."/>
        </authorList>
    </citation>
    <scope>NUCLEOTIDE SEQUENCE [LARGE SCALE GENOMIC DNA]</scope>
    <source>
        <strain evidence="8 9">JCM 12143</strain>
    </source>
</reference>
<evidence type="ECO:0000256" key="6">
    <source>
        <dbReference type="SAM" id="Phobius"/>
    </source>
</evidence>
<dbReference type="PANTHER" id="PTHR23501:SF197">
    <property type="entry name" value="COMD"/>
    <property type="match status" value="1"/>
</dbReference>
<dbReference type="GO" id="GO:0022857">
    <property type="term" value="F:transmembrane transporter activity"/>
    <property type="evidence" value="ECO:0007669"/>
    <property type="project" value="InterPro"/>
</dbReference>
<accession>A0AAD1MI62</accession>
<feature type="domain" description="Major facilitator superfamily (MFS) profile" evidence="7">
    <location>
        <begin position="24"/>
        <end position="133"/>
    </location>
</feature>
<protein>
    <recommendedName>
        <fullName evidence="7">Major facilitator superfamily (MFS) profile domain-containing protein</fullName>
    </recommendedName>
</protein>
<keyword evidence="2" id="KW-0813">Transport</keyword>
<sequence length="133" mass="13792">MTESTPVAEDARPAPVSPQRRNLIFLAVVFGLLMAALDQTIVATALPTIVSDLGNAGHQSWVVTSYLLTSTIATILAGKLGDLFGRKRVFQAAVVCFVAGSVLCGLSASMGMLVGARALQGIGGVRSRSPPPR</sequence>
<feature type="transmembrane region" description="Helical" evidence="6">
    <location>
        <begin position="58"/>
        <end position="77"/>
    </location>
</feature>
<keyword evidence="4 6" id="KW-1133">Transmembrane helix</keyword>
<evidence type="ECO:0000313" key="8">
    <source>
        <dbReference type="EMBL" id="BBX22724.1"/>
    </source>
</evidence>
<evidence type="ECO:0000256" key="5">
    <source>
        <dbReference type="ARBA" id="ARBA00023136"/>
    </source>
</evidence>
<dbReference type="EMBL" id="AP022564">
    <property type="protein sequence ID" value="BBX22724.1"/>
    <property type="molecule type" value="Genomic_DNA"/>
</dbReference>
<dbReference type="GO" id="GO:0005886">
    <property type="term" value="C:plasma membrane"/>
    <property type="evidence" value="ECO:0007669"/>
    <property type="project" value="UniProtKB-SubCell"/>
</dbReference>
<dbReference type="InterPro" id="IPR020846">
    <property type="entry name" value="MFS_dom"/>
</dbReference>
<dbReference type="PANTHER" id="PTHR23501">
    <property type="entry name" value="MAJOR FACILITATOR SUPERFAMILY"/>
    <property type="match status" value="1"/>
</dbReference>
<gene>
    <name evidence="8" type="ORF">MTER_21350</name>
</gene>
<dbReference type="Gene3D" id="1.20.1720.10">
    <property type="entry name" value="Multidrug resistance protein D"/>
    <property type="match status" value="1"/>
</dbReference>
<proteinExistence type="predicted"/>
<dbReference type="PROSITE" id="PS50850">
    <property type="entry name" value="MFS"/>
    <property type="match status" value="1"/>
</dbReference>